<feature type="compositionally biased region" description="Polar residues" evidence="1">
    <location>
        <begin position="86"/>
        <end position="99"/>
    </location>
</feature>
<feature type="region of interest" description="Disordered" evidence="1">
    <location>
        <begin position="70"/>
        <end position="99"/>
    </location>
</feature>
<gene>
    <name evidence="2" type="ORF">WR25_24928</name>
</gene>
<evidence type="ECO:0000313" key="3">
    <source>
        <dbReference type="Proteomes" id="UP000218231"/>
    </source>
</evidence>
<name>A0A2A2KA62_9BILA</name>
<proteinExistence type="predicted"/>
<accession>A0A2A2KA62</accession>
<evidence type="ECO:0000256" key="1">
    <source>
        <dbReference type="SAM" id="MobiDB-lite"/>
    </source>
</evidence>
<feature type="compositionally biased region" description="Basic and acidic residues" evidence="1">
    <location>
        <begin position="1"/>
        <end position="12"/>
    </location>
</feature>
<dbReference type="AlphaFoldDB" id="A0A2A2KA62"/>
<dbReference type="EMBL" id="LIAE01009195">
    <property type="protein sequence ID" value="PAV70844.1"/>
    <property type="molecule type" value="Genomic_DNA"/>
</dbReference>
<protein>
    <submittedName>
        <fullName evidence="2">Uncharacterized protein</fullName>
    </submittedName>
</protein>
<evidence type="ECO:0000313" key="2">
    <source>
        <dbReference type="EMBL" id="PAV70844.1"/>
    </source>
</evidence>
<reference evidence="2 3" key="1">
    <citation type="journal article" date="2017" name="Curr. Biol.">
        <title>Genome architecture and evolution of a unichromosomal asexual nematode.</title>
        <authorList>
            <person name="Fradin H."/>
            <person name="Zegar C."/>
            <person name="Gutwein M."/>
            <person name="Lucas J."/>
            <person name="Kovtun M."/>
            <person name="Corcoran D."/>
            <person name="Baugh L.R."/>
            <person name="Kiontke K."/>
            <person name="Gunsalus K."/>
            <person name="Fitch D.H."/>
            <person name="Piano F."/>
        </authorList>
    </citation>
    <scope>NUCLEOTIDE SEQUENCE [LARGE SCALE GENOMIC DNA]</scope>
    <source>
        <strain evidence="2">PF1309</strain>
    </source>
</reference>
<feature type="region of interest" description="Disordered" evidence="1">
    <location>
        <begin position="1"/>
        <end position="52"/>
    </location>
</feature>
<keyword evidence="3" id="KW-1185">Reference proteome</keyword>
<comment type="caution">
    <text evidence="2">The sequence shown here is derived from an EMBL/GenBank/DDBJ whole genome shotgun (WGS) entry which is preliminary data.</text>
</comment>
<dbReference type="Proteomes" id="UP000218231">
    <property type="component" value="Unassembled WGS sequence"/>
</dbReference>
<sequence length="99" mass="10656">MNRWLRRADQVRDYQQGDTQHLEQPMVGEDQQRQARGGGGGGADPPSLALAEVGGGCPRKLYRAARIRAKPTATTRLPPVVDRTRCQPSSGAQASALCS</sequence>
<organism evidence="2 3">
    <name type="scientific">Diploscapter pachys</name>
    <dbReference type="NCBI Taxonomy" id="2018661"/>
    <lineage>
        <taxon>Eukaryota</taxon>
        <taxon>Metazoa</taxon>
        <taxon>Ecdysozoa</taxon>
        <taxon>Nematoda</taxon>
        <taxon>Chromadorea</taxon>
        <taxon>Rhabditida</taxon>
        <taxon>Rhabditina</taxon>
        <taxon>Rhabditomorpha</taxon>
        <taxon>Rhabditoidea</taxon>
        <taxon>Rhabditidae</taxon>
        <taxon>Diploscapter</taxon>
    </lineage>
</organism>